<dbReference type="Proteomes" id="UP000613177">
    <property type="component" value="Unassembled WGS sequence"/>
</dbReference>
<comment type="caution">
    <text evidence="1">The sequence shown here is derived from an EMBL/GenBank/DDBJ whole genome shotgun (WGS) entry which is preliminary data.</text>
</comment>
<sequence length="857" mass="99324">MEDVYDLLQHTHVAIFYLGVNTAQITCCPTSARYVRFESSYLIKDSYITYDKHKSNVLSWGDQSVKNNKEDTVQIDVSREKLYQLFKKGKDCWDQDDLFTLTAVSDFIRLYVEKLIGNLKGEIKDHSALHYVSIVPSEWEEEIREVLIRPIFVQANLISKDDHQDRLLFCSDIESTYYSLSDPKSKYFTEMTRNTILGRIVAVKENQVSIKLDLISIGKPLFDFSGSVTRPKIMNSNAMSLTSDDVKNGIREFIKIKFSFNAQEDTILNIMKELGNDTFTRMVSNEDKDEAFYIMKPFITDENISELDKNQKELIRSIRPFDICAEISKRLPNNLKQLLPNSLVKEYSILKFNDKYTSEIESDEGLLQWSRFLFEYNRLSFDSSYIVPKYILVKNITDLGIMRGTFRYSATTIQNSNIYSKPRILSTEHSAISSSIFLNSKPDAIMNIDILLESTVLSFSLLDENGLIKEIWDHDYFVPDISLRSLGSFFTFSEVIILNVKDSITTQGEGLLPVIQQSFKLRFPLKYFFMVAQLYEDYVQLTLNQVVTESGSDHEDQETVIIQEEIIPIPNIYDSFCFNVWSNITEDSSLIQLCDTHKGCNDNDLLDIFSLENQAEFTNNLKEYISKDILNKNLTTQKAEKTTVYLSKSYDETDYFLYEQRIDVDQYTIPRFPNKLLQPILQQEPCSYKGFQVGVLRQVYSESFGFGFENPFSSTPVVLKSNREDPNAILIDKKKVFPLFKKEDKMNENQLNRVFYLNTDREEVRFLLRLYFFKLKPVASLRSDELIGLEHTIEKFGEDLYLDNINKLKSTQDIPYMISIAYHGYSSSLYLELKIVGDETSADFITVIAEPMTLCRS</sequence>
<evidence type="ECO:0000313" key="1">
    <source>
        <dbReference type="EMBL" id="KAG2235844.1"/>
    </source>
</evidence>
<evidence type="ECO:0000313" key="2">
    <source>
        <dbReference type="Proteomes" id="UP000613177"/>
    </source>
</evidence>
<dbReference type="EMBL" id="JAEPRE010000026">
    <property type="protein sequence ID" value="KAG2235844.1"/>
    <property type="molecule type" value="Genomic_DNA"/>
</dbReference>
<dbReference type="AlphaFoldDB" id="A0A8H7SS19"/>
<gene>
    <name evidence="1" type="ORF">INT48_003956</name>
</gene>
<accession>A0A8H7SS19</accession>
<keyword evidence="2" id="KW-1185">Reference proteome</keyword>
<proteinExistence type="predicted"/>
<organism evidence="1 2">
    <name type="scientific">Thamnidium elegans</name>
    <dbReference type="NCBI Taxonomy" id="101142"/>
    <lineage>
        <taxon>Eukaryota</taxon>
        <taxon>Fungi</taxon>
        <taxon>Fungi incertae sedis</taxon>
        <taxon>Mucoromycota</taxon>
        <taxon>Mucoromycotina</taxon>
        <taxon>Mucoromycetes</taxon>
        <taxon>Mucorales</taxon>
        <taxon>Mucorineae</taxon>
        <taxon>Mucoraceae</taxon>
        <taxon>Thamnidium</taxon>
    </lineage>
</organism>
<protein>
    <submittedName>
        <fullName evidence="1">Uncharacterized protein</fullName>
    </submittedName>
</protein>
<name>A0A8H7SS19_9FUNG</name>
<reference evidence="1" key="1">
    <citation type="submission" date="2021-01" db="EMBL/GenBank/DDBJ databases">
        <title>Metabolic potential, ecology and presence of endohyphal bacteria is reflected in genomic diversity of Mucoromycotina.</title>
        <authorList>
            <person name="Muszewska A."/>
            <person name="Okrasinska A."/>
            <person name="Steczkiewicz K."/>
            <person name="Drgas O."/>
            <person name="Orlowska M."/>
            <person name="Perlinska-Lenart U."/>
            <person name="Aleksandrzak-Piekarczyk T."/>
            <person name="Szatraj K."/>
            <person name="Zielenkiewicz U."/>
            <person name="Pilsyk S."/>
            <person name="Malc E."/>
            <person name="Mieczkowski P."/>
            <person name="Kruszewska J.S."/>
            <person name="Biernat P."/>
            <person name="Pawlowska J."/>
        </authorList>
    </citation>
    <scope>NUCLEOTIDE SEQUENCE</scope>
    <source>
        <strain evidence="1">WA0000018081</strain>
    </source>
</reference>